<dbReference type="SUPFAM" id="SSF56436">
    <property type="entry name" value="C-type lectin-like"/>
    <property type="match status" value="1"/>
</dbReference>
<accession>A0A0K1E5S5</accession>
<sequence length="433" mass="45726">MLDRSIARTLTGESSRSIKLSVVRTMQRRKLALGLAIAAGLAGCRGGSGGSGSEDRGSQALHPNGKVLEAAENEETAGSVDAGRRSPAAAGPATIDIPGGKLVAGSTPGDKGRDPTLEPTLLEVELGGYGVDRYLYPNDPSKPPLTGVTRAKAAELCQQGGGRLCTELEWEHACKGKESSPYATGAAWDATCEKEPASCASPFGVLGMGALREWTASDVSEIEDLRPKAAAVRGASRGAQTPDHRCAHRSAVDATASGNDLGFRCCRGAPNAVSVPSPGWQQTYRKAEITPAQVAEMIASVPNLRDIAGTEVVFFKEPEDVNTVLSRADAGGPPPNTTLTTSPLLWSPVPGEELLVVAGRADKNSFVLAFYRLPGDRYRIASSLVLKDEKGPVVLGFNGYIRKRLPWATCLECRGESGHVTYRDDHRVVIIQK</sequence>
<dbReference type="InterPro" id="IPR042095">
    <property type="entry name" value="SUMF_sf"/>
</dbReference>
<reference evidence="3 4" key="1">
    <citation type="submission" date="2015-07" db="EMBL/GenBank/DDBJ databases">
        <title>Genome analysis of myxobacterium Chondromyces crocatus Cm c5 reveals a high potential for natural compound synthesis and the genetic basis for the loss of fruiting body formation.</title>
        <authorList>
            <person name="Zaburannyi N."/>
            <person name="Bunk B."/>
            <person name="Maier J."/>
            <person name="Overmann J."/>
            <person name="Mueller R."/>
        </authorList>
    </citation>
    <scope>NUCLEOTIDE SEQUENCE [LARGE SCALE GENOMIC DNA]</scope>
    <source>
        <strain evidence="3 4">Cm c5</strain>
    </source>
</reference>
<dbReference type="Gene3D" id="3.90.1580.10">
    <property type="entry name" value="paralog of FGE (formylglycine-generating enzyme)"/>
    <property type="match status" value="1"/>
</dbReference>
<keyword evidence="4" id="KW-1185">Reference proteome</keyword>
<dbReference type="InterPro" id="IPR005532">
    <property type="entry name" value="SUMF_dom"/>
</dbReference>
<dbReference type="KEGG" id="ccro:CMC5_003400"/>
<evidence type="ECO:0000256" key="1">
    <source>
        <dbReference type="SAM" id="MobiDB-lite"/>
    </source>
</evidence>
<dbReference type="EMBL" id="CP012159">
    <property type="protein sequence ID" value="AKT36226.1"/>
    <property type="molecule type" value="Genomic_DNA"/>
</dbReference>
<dbReference type="STRING" id="52.CMC5_003400"/>
<gene>
    <name evidence="3" type="ORF">CMC5_003400</name>
</gene>
<organism evidence="3 4">
    <name type="scientific">Chondromyces crocatus</name>
    <dbReference type="NCBI Taxonomy" id="52"/>
    <lineage>
        <taxon>Bacteria</taxon>
        <taxon>Pseudomonadati</taxon>
        <taxon>Myxococcota</taxon>
        <taxon>Polyangia</taxon>
        <taxon>Polyangiales</taxon>
        <taxon>Polyangiaceae</taxon>
        <taxon>Chondromyces</taxon>
    </lineage>
</organism>
<dbReference type="AlphaFoldDB" id="A0A0K1E5S5"/>
<evidence type="ECO:0000313" key="3">
    <source>
        <dbReference type="EMBL" id="AKT36226.1"/>
    </source>
</evidence>
<feature type="domain" description="Sulfatase-modifying factor enzyme-like" evidence="2">
    <location>
        <begin position="139"/>
        <end position="267"/>
    </location>
</feature>
<proteinExistence type="predicted"/>
<evidence type="ECO:0000259" key="2">
    <source>
        <dbReference type="Pfam" id="PF03781"/>
    </source>
</evidence>
<evidence type="ECO:0000313" key="4">
    <source>
        <dbReference type="Proteomes" id="UP000067626"/>
    </source>
</evidence>
<protein>
    <recommendedName>
        <fullName evidence="2">Sulfatase-modifying factor enzyme-like domain-containing protein</fullName>
    </recommendedName>
</protein>
<dbReference type="InterPro" id="IPR016187">
    <property type="entry name" value="CTDL_fold"/>
</dbReference>
<dbReference type="PATRIC" id="fig|52.7.peg.364"/>
<feature type="region of interest" description="Disordered" evidence="1">
    <location>
        <begin position="73"/>
        <end position="117"/>
    </location>
</feature>
<dbReference type="Proteomes" id="UP000067626">
    <property type="component" value="Chromosome"/>
</dbReference>
<name>A0A0K1E5S5_CHOCO</name>
<dbReference type="Pfam" id="PF03781">
    <property type="entry name" value="FGE-sulfatase"/>
    <property type="match status" value="1"/>
</dbReference>